<name>A0A8J3H8K6_9RHOB</name>
<dbReference type="EMBL" id="BNAP01000022">
    <property type="protein sequence ID" value="GHG98999.1"/>
    <property type="molecule type" value="Genomic_DNA"/>
</dbReference>
<feature type="region of interest" description="Disordered" evidence="1">
    <location>
        <begin position="88"/>
        <end position="107"/>
    </location>
</feature>
<feature type="region of interest" description="Disordered" evidence="1">
    <location>
        <begin position="25"/>
        <end position="56"/>
    </location>
</feature>
<evidence type="ECO:0000313" key="3">
    <source>
        <dbReference type="Proteomes" id="UP000611500"/>
    </source>
</evidence>
<gene>
    <name evidence="2" type="ORF">GCM10010961_34750</name>
</gene>
<feature type="compositionally biased region" description="Basic and acidic residues" evidence="1">
    <location>
        <begin position="25"/>
        <end position="48"/>
    </location>
</feature>
<evidence type="ECO:0000313" key="2">
    <source>
        <dbReference type="EMBL" id="GHG98999.1"/>
    </source>
</evidence>
<reference evidence="2" key="1">
    <citation type="journal article" date="2014" name="Int. J. Syst. Evol. Microbiol.">
        <title>Complete genome sequence of Corynebacterium casei LMG S-19264T (=DSM 44701T), isolated from a smear-ripened cheese.</title>
        <authorList>
            <consortium name="US DOE Joint Genome Institute (JGI-PGF)"/>
            <person name="Walter F."/>
            <person name="Albersmeier A."/>
            <person name="Kalinowski J."/>
            <person name="Ruckert C."/>
        </authorList>
    </citation>
    <scope>NUCLEOTIDE SEQUENCE</scope>
    <source>
        <strain evidence="2">CGMCC 1.7081</strain>
    </source>
</reference>
<dbReference type="Proteomes" id="UP000611500">
    <property type="component" value="Unassembled WGS sequence"/>
</dbReference>
<evidence type="ECO:0000256" key="1">
    <source>
        <dbReference type="SAM" id="MobiDB-lite"/>
    </source>
</evidence>
<protein>
    <submittedName>
        <fullName evidence="2">Uncharacterized protein</fullName>
    </submittedName>
</protein>
<dbReference type="AlphaFoldDB" id="A0A8J3H8K6"/>
<organism evidence="2 3">
    <name type="scientific">Pseudodonghicola xiamenensis</name>
    <dbReference type="NCBI Taxonomy" id="337702"/>
    <lineage>
        <taxon>Bacteria</taxon>
        <taxon>Pseudomonadati</taxon>
        <taxon>Pseudomonadota</taxon>
        <taxon>Alphaproteobacteria</taxon>
        <taxon>Rhodobacterales</taxon>
        <taxon>Paracoccaceae</taxon>
        <taxon>Pseudodonghicola</taxon>
    </lineage>
</organism>
<accession>A0A8J3H8K6</accession>
<keyword evidence="3" id="KW-1185">Reference proteome</keyword>
<proteinExistence type="predicted"/>
<sequence>MQPLGAADHHLDQIAIGGLKRDGKEALTDLQAKQHDQTGRDQAAHRGEQGQGSSHGRCIWTIPLTLAIANGRNAPESVAAKCQWAPNPGWKVTEPVARGPFRTNPMK</sequence>
<comment type="caution">
    <text evidence="2">The sequence shown here is derived from an EMBL/GenBank/DDBJ whole genome shotgun (WGS) entry which is preliminary data.</text>
</comment>
<reference evidence="2" key="2">
    <citation type="submission" date="2020-09" db="EMBL/GenBank/DDBJ databases">
        <authorList>
            <person name="Sun Q."/>
            <person name="Zhou Y."/>
        </authorList>
    </citation>
    <scope>NUCLEOTIDE SEQUENCE</scope>
    <source>
        <strain evidence="2">CGMCC 1.7081</strain>
    </source>
</reference>